<name>A0ABQ9FXY6_TEGGR</name>
<dbReference type="InterPro" id="IPR007327">
    <property type="entry name" value="TPD52"/>
</dbReference>
<sequence>MSAAQNGGKTLESEKPNDEHLYDNMNSPTFEDVPKDSEAKADNEMNEADRQKQIDEWKEELQRVRYASELKRKIGITPFQELKQDVQFGIKSIKESDTYVKTNEKIHEINDKITHSSAYQKTSSTLKTAGEKTNAAVSSLGASVSKKMGEIRNSQTFKSMEEKVGDVYANVKTSRSIENIKDDLAKVTGSKSDGNIDEALQSDSPKTEQPETLPEEKVPL</sequence>
<keyword evidence="2" id="KW-0175">Coiled coil</keyword>
<dbReference type="PANTHER" id="PTHR19307">
    <property type="entry name" value="TUMOR PROTEIN D52"/>
    <property type="match status" value="1"/>
</dbReference>
<evidence type="ECO:0000313" key="4">
    <source>
        <dbReference type="EMBL" id="KAJ8322085.1"/>
    </source>
</evidence>
<feature type="region of interest" description="Disordered" evidence="3">
    <location>
        <begin position="187"/>
        <end position="220"/>
    </location>
</feature>
<evidence type="ECO:0000256" key="2">
    <source>
        <dbReference type="ARBA" id="ARBA00023054"/>
    </source>
</evidence>
<gene>
    <name evidence="4" type="ORF">KUTeg_000556</name>
</gene>
<feature type="compositionally biased region" description="Basic and acidic residues" evidence="3">
    <location>
        <begin position="205"/>
        <end position="220"/>
    </location>
</feature>
<evidence type="ECO:0008006" key="6">
    <source>
        <dbReference type="Google" id="ProtNLM"/>
    </source>
</evidence>
<dbReference type="PANTHER" id="PTHR19307:SF14">
    <property type="entry name" value="TUMOR PROTEIN D52"/>
    <property type="match status" value="1"/>
</dbReference>
<organism evidence="4 5">
    <name type="scientific">Tegillarca granosa</name>
    <name type="common">Malaysian cockle</name>
    <name type="synonym">Anadara granosa</name>
    <dbReference type="NCBI Taxonomy" id="220873"/>
    <lineage>
        <taxon>Eukaryota</taxon>
        <taxon>Metazoa</taxon>
        <taxon>Spiralia</taxon>
        <taxon>Lophotrochozoa</taxon>
        <taxon>Mollusca</taxon>
        <taxon>Bivalvia</taxon>
        <taxon>Autobranchia</taxon>
        <taxon>Pteriomorphia</taxon>
        <taxon>Arcoida</taxon>
        <taxon>Arcoidea</taxon>
        <taxon>Arcidae</taxon>
        <taxon>Tegillarca</taxon>
    </lineage>
</organism>
<feature type="region of interest" description="Disordered" evidence="3">
    <location>
        <begin position="1"/>
        <end position="54"/>
    </location>
</feature>
<evidence type="ECO:0000256" key="3">
    <source>
        <dbReference type="SAM" id="MobiDB-lite"/>
    </source>
</evidence>
<dbReference type="EMBL" id="JARBDR010000018">
    <property type="protein sequence ID" value="KAJ8322085.1"/>
    <property type="molecule type" value="Genomic_DNA"/>
</dbReference>
<protein>
    <recommendedName>
        <fullName evidence="6">Tumor protein D52</fullName>
    </recommendedName>
</protein>
<feature type="compositionally biased region" description="Basic and acidic residues" evidence="3">
    <location>
        <begin position="11"/>
        <end position="22"/>
    </location>
</feature>
<keyword evidence="5" id="KW-1185">Reference proteome</keyword>
<comment type="caution">
    <text evidence="4">The sequence shown here is derived from an EMBL/GenBank/DDBJ whole genome shotgun (WGS) entry which is preliminary data.</text>
</comment>
<evidence type="ECO:0000313" key="5">
    <source>
        <dbReference type="Proteomes" id="UP001217089"/>
    </source>
</evidence>
<reference evidence="4 5" key="1">
    <citation type="submission" date="2022-12" db="EMBL/GenBank/DDBJ databases">
        <title>Chromosome-level genome of Tegillarca granosa.</title>
        <authorList>
            <person name="Kim J."/>
        </authorList>
    </citation>
    <scope>NUCLEOTIDE SEQUENCE [LARGE SCALE GENOMIC DNA]</scope>
    <source>
        <strain evidence="4">Teg-2019</strain>
        <tissue evidence="4">Adductor muscle</tissue>
    </source>
</reference>
<comment type="similarity">
    <text evidence="1">Belongs to the TPD52 family.</text>
</comment>
<evidence type="ECO:0000256" key="1">
    <source>
        <dbReference type="ARBA" id="ARBA00005702"/>
    </source>
</evidence>
<accession>A0ABQ9FXY6</accession>
<dbReference type="Proteomes" id="UP001217089">
    <property type="component" value="Unassembled WGS sequence"/>
</dbReference>
<proteinExistence type="inferred from homology"/>
<dbReference type="Pfam" id="PF04201">
    <property type="entry name" value="TPD52"/>
    <property type="match status" value="1"/>
</dbReference>
<feature type="compositionally biased region" description="Basic and acidic residues" evidence="3">
    <location>
        <begin position="32"/>
        <end position="54"/>
    </location>
</feature>